<comment type="caution">
    <text evidence="1">The sequence shown here is derived from an EMBL/GenBank/DDBJ whole genome shotgun (WGS) entry which is preliminary data.</text>
</comment>
<gene>
    <name evidence="1" type="ORF">CO077_02720</name>
</gene>
<dbReference type="AlphaFoldDB" id="A0A2M8DMB0"/>
<name>A0A2M8DMB0_9BACT</name>
<dbReference type="Proteomes" id="UP000228875">
    <property type="component" value="Unassembled WGS sequence"/>
</dbReference>
<proteinExistence type="predicted"/>
<organism evidence="1 2">
    <name type="scientific">Candidatus Nealsonbacteria bacterium CG_4_9_14_0_8_um_filter_35_12</name>
    <dbReference type="NCBI Taxonomy" id="1974692"/>
    <lineage>
        <taxon>Bacteria</taxon>
        <taxon>Candidatus Nealsoniibacteriota</taxon>
    </lineage>
</organism>
<reference evidence="2" key="1">
    <citation type="submission" date="2017-09" db="EMBL/GenBank/DDBJ databases">
        <title>Depth-based differentiation of microbial function through sediment-hosted aquifers and enrichment of novel symbionts in the deep terrestrial subsurface.</title>
        <authorList>
            <person name="Probst A.J."/>
            <person name="Ladd B."/>
            <person name="Jarett J.K."/>
            <person name="Geller-Mcgrath D.E."/>
            <person name="Sieber C.M.K."/>
            <person name="Emerson J.B."/>
            <person name="Anantharaman K."/>
            <person name="Thomas B.C."/>
            <person name="Malmstrom R."/>
            <person name="Stieglmeier M."/>
            <person name="Klingl A."/>
            <person name="Woyke T."/>
            <person name="Ryan C.M."/>
            <person name="Banfield J.F."/>
        </authorList>
    </citation>
    <scope>NUCLEOTIDE SEQUENCE [LARGE SCALE GENOMIC DNA]</scope>
</reference>
<dbReference type="EMBL" id="PFTB01000061">
    <property type="protein sequence ID" value="PJB99249.1"/>
    <property type="molecule type" value="Genomic_DNA"/>
</dbReference>
<sequence>MKKLILFIIALIVVGAGAFYGGIKYEQSKISGQRPSFQNLSPEQRQQFAQRAGRAGTNFLSGEVISKDEKSLTIKLPDGSSKIVFFSDSTEISKTTEGTIDDIEIGKQIMVSGDQNSDGSITAKTIQLSPRYSR</sequence>
<protein>
    <submittedName>
        <fullName evidence="1">Uncharacterized protein</fullName>
    </submittedName>
</protein>
<evidence type="ECO:0000313" key="2">
    <source>
        <dbReference type="Proteomes" id="UP000228875"/>
    </source>
</evidence>
<accession>A0A2M8DMB0</accession>
<evidence type="ECO:0000313" key="1">
    <source>
        <dbReference type="EMBL" id="PJB99249.1"/>
    </source>
</evidence>